<reference evidence="1" key="1">
    <citation type="submission" date="2016-10" db="EMBL/GenBank/DDBJ databases">
        <authorList>
            <person name="de Groot N.N."/>
        </authorList>
    </citation>
    <scope>NUCLEOTIDE SEQUENCE</scope>
</reference>
<evidence type="ECO:0000313" key="1">
    <source>
        <dbReference type="EMBL" id="SFV64049.1"/>
    </source>
</evidence>
<sequence>MNSDEETLEFLGKAIVKAKESIERDLTFRPFLMTIDSEGVMKVVENHALSDADSYSLLEDSLTQRVKESSIDMLIIATRDIMPQRFSQENGRDCIRLHLEERSQLSQKISARFLYIPYLVYRVEDSDSYYVKLGNPEPVGFPALYLT</sequence>
<organism evidence="1">
    <name type="scientific">hydrothermal vent metagenome</name>
    <dbReference type="NCBI Taxonomy" id="652676"/>
    <lineage>
        <taxon>unclassified sequences</taxon>
        <taxon>metagenomes</taxon>
        <taxon>ecological metagenomes</taxon>
    </lineage>
</organism>
<dbReference type="AlphaFoldDB" id="A0A1W1CE27"/>
<dbReference type="EMBL" id="FPHC01000069">
    <property type="protein sequence ID" value="SFV64049.1"/>
    <property type="molecule type" value="Genomic_DNA"/>
</dbReference>
<gene>
    <name evidence="1" type="ORF">MNB_SV-6-259</name>
</gene>
<name>A0A1W1CE27_9ZZZZ</name>
<protein>
    <submittedName>
        <fullName evidence="1">Uncharacterized protein</fullName>
    </submittedName>
</protein>
<accession>A0A1W1CE27</accession>
<proteinExistence type="predicted"/>